<feature type="transmembrane region" description="Helical" evidence="7">
    <location>
        <begin position="281"/>
        <end position="299"/>
    </location>
</feature>
<feature type="domain" description="TRAP C4-dicarboxylate transport system permease DctM subunit" evidence="8">
    <location>
        <begin position="12"/>
        <end position="421"/>
    </location>
</feature>
<evidence type="ECO:0000256" key="6">
    <source>
        <dbReference type="ARBA" id="ARBA00023136"/>
    </source>
</evidence>
<feature type="transmembrane region" description="Helical" evidence="7">
    <location>
        <begin position="33"/>
        <end position="52"/>
    </location>
</feature>
<comment type="subunit">
    <text evidence="7">The complex comprises the extracytoplasmic solute receptor protein and the two transmembrane proteins.</text>
</comment>
<feature type="transmembrane region" description="Helical" evidence="7">
    <location>
        <begin position="354"/>
        <end position="374"/>
    </location>
</feature>
<keyword evidence="10" id="KW-1185">Reference proteome</keyword>
<evidence type="ECO:0000256" key="1">
    <source>
        <dbReference type="ARBA" id="ARBA00004429"/>
    </source>
</evidence>
<feature type="transmembrane region" description="Helical" evidence="7">
    <location>
        <begin position="59"/>
        <end position="79"/>
    </location>
</feature>
<comment type="subcellular location">
    <subcellularLocation>
        <location evidence="1 7">Cell inner membrane</location>
        <topology evidence="1 7">Multi-pass membrane protein</topology>
    </subcellularLocation>
</comment>
<evidence type="ECO:0000256" key="5">
    <source>
        <dbReference type="ARBA" id="ARBA00022989"/>
    </source>
</evidence>
<dbReference type="PIRSF" id="PIRSF006066">
    <property type="entry name" value="HI0050"/>
    <property type="match status" value="1"/>
</dbReference>
<proteinExistence type="inferred from homology"/>
<feature type="transmembrane region" description="Helical" evidence="7">
    <location>
        <begin position="99"/>
        <end position="127"/>
    </location>
</feature>
<dbReference type="AlphaFoldDB" id="A0A1A9F1P7"/>
<dbReference type="STRING" id="1821621.A8C75_17820"/>
<dbReference type="PANTHER" id="PTHR33362">
    <property type="entry name" value="SIALIC ACID TRAP TRANSPORTER PERMEASE PROTEIN SIAT-RELATED"/>
    <property type="match status" value="1"/>
</dbReference>
<keyword evidence="4 7" id="KW-0812">Transmembrane</keyword>
<dbReference type="GO" id="GO:0005886">
    <property type="term" value="C:plasma membrane"/>
    <property type="evidence" value="ECO:0007669"/>
    <property type="project" value="UniProtKB-SubCell"/>
</dbReference>
<reference evidence="9 10" key="2">
    <citation type="journal article" date="2018" name="Int. J. Syst. Evol. Microbiol.">
        <title>Marinobacterium aestuarii sp. nov., a benzene-degrading marine bacterium isolated from estuary sediment.</title>
        <authorList>
            <person name="Bae S.S."/>
            <person name="Jung J."/>
            <person name="Chung D."/>
            <person name="Baek K."/>
        </authorList>
    </citation>
    <scope>NUCLEOTIDE SEQUENCE [LARGE SCALE GENOMIC DNA]</scope>
    <source>
        <strain evidence="9 10">ST58-10</strain>
    </source>
</reference>
<dbReference type="Pfam" id="PF06808">
    <property type="entry name" value="DctM"/>
    <property type="match status" value="1"/>
</dbReference>
<evidence type="ECO:0000313" key="9">
    <source>
        <dbReference type="EMBL" id="ANG64146.1"/>
    </source>
</evidence>
<keyword evidence="2" id="KW-1003">Cell membrane</keyword>
<comment type="similarity">
    <text evidence="7">Belongs to the TRAP transporter large permease family.</text>
</comment>
<evidence type="ECO:0000259" key="8">
    <source>
        <dbReference type="Pfam" id="PF06808"/>
    </source>
</evidence>
<feature type="transmembrane region" description="Helical" evidence="7">
    <location>
        <begin position="174"/>
        <end position="195"/>
    </location>
</feature>
<evidence type="ECO:0000256" key="3">
    <source>
        <dbReference type="ARBA" id="ARBA00022519"/>
    </source>
</evidence>
<dbReference type="OrthoDB" id="9796052at2"/>
<feature type="transmembrane region" description="Helical" evidence="7">
    <location>
        <begin position="139"/>
        <end position="162"/>
    </location>
</feature>
<feature type="transmembrane region" description="Helical" evidence="7">
    <location>
        <begin position="7"/>
        <end position="27"/>
    </location>
</feature>
<dbReference type="Proteomes" id="UP000078070">
    <property type="component" value="Chromosome"/>
</dbReference>
<gene>
    <name evidence="9" type="ORF">A8C75_17820</name>
</gene>
<reference evidence="10" key="1">
    <citation type="submission" date="2016-05" db="EMBL/GenBank/DDBJ databases">
        <authorList>
            <person name="Baek K."/>
            <person name="Yang S.-J."/>
        </authorList>
    </citation>
    <scope>NUCLEOTIDE SEQUENCE [LARGE SCALE GENOMIC DNA]</scope>
    <source>
        <strain evidence="10">ST58-10</strain>
    </source>
</reference>
<sequence>MQLLTNPAIIGLMVFFGFLALNVPVFVSIGLAGLMAFVVFEIAPLSVVPYIFSGSLDSFPLLATPLFIIAGNLITRTGIAIKLVRLAEMMLGPLPGGLALTVLVTGAMLGSMSGSNIATVAALSFLVGPMVERGYDRGFAVAVVAAGCTFGVVIPPSIGFIIYGVITETSIPKLFAAGVGPGLTMLLILGGYVLFISKKRGYKGADVEERNLATFFAAFKDAFWGLMAPVIILGGIYTGIFTATEAAAVAVVYLFLVDRFVYKQITFAQLPDVIFESGRTIGVIVLLIATSAVYGWVMQTQGLATMLNDYILDISGGNAILILLFFNLVLIVSGAFLEPIAAMYLLVPLFKPTLLAIGFDLVHFGAVLTVNLSMAHLTPPVGVGLFLASQLGKVPFATAARFAIPFVICEVIVILLVTYVKPISMWLPSLVG</sequence>
<evidence type="ECO:0000256" key="2">
    <source>
        <dbReference type="ARBA" id="ARBA00022475"/>
    </source>
</evidence>
<dbReference type="InterPro" id="IPR010656">
    <property type="entry name" value="DctM"/>
</dbReference>
<keyword evidence="7" id="KW-0813">Transport</keyword>
<feature type="transmembrane region" description="Helical" evidence="7">
    <location>
        <begin position="319"/>
        <end position="347"/>
    </location>
</feature>
<dbReference type="NCBIfam" id="TIGR00786">
    <property type="entry name" value="dctM"/>
    <property type="match status" value="1"/>
</dbReference>
<evidence type="ECO:0000256" key="4">
    <source>
        <dbReference type="ARBA" id="ARBA00022692"/>
    </source>
</evidence>
<dbReference type="KEGG" id="mars:A8C75_17820"/>
<keyword evidence="3 7" id="KW-0997">Cell inner membrane</keyword>
<dbReference type="RefSeq" id="WP_067385494.1">
    <property type="nucleotide sequence ID" value="NZ_CP015839.1"/>
</dbReference>
<feature type="transmembrane region" description="Helical" evidence="7">
    <location>
        <begin position="215"/>
        <end position="237"/>
    </location>
</feature>
<accession>A0A1A9F1P7</accession>
<dbReference type="InterPro" id="IPR004681">
    <property type="entry name" value="TRAP_DctM"/>
</dbReference>
<protein>
    <recommendedName>
        <fullName evidence="7">TRAP transporter large permease protein</fullName>
    </recommendedName>
</protein>
<evidence type="ECO:0000256" key="7">
    <source>
        <dbReference type="RuleBase" id="RU369079"/>
    </source>
</evidence>
<name>A0A1A9F1P7_9GAMM</name>
<keyword evidence="5 7" id="KW-1133">Transmembrane helix</keyword>
<evidence type="ECO:0000313" key="10">
    <source>
        <dbReference type="Proteomes" id="UP000078070"/>
    </source>
</evidence>
<dbReference type="GO" id="GO:0022857">
    <property type="term" value="F:transmembrane transporter activity"/>
    <property type="evidence" value="ECO:0007669"/>
    <property type="project" value="UniProtKB-UniRule"/>
</dbReference>
<feature type="transmembrane region" description="Helical" evidence="7">
    <location>
        <begin position="394"/>
        <end position="420"/>
    </location>
</feature>
<organism evidence="9 10">
    <name type="scientific">Marinobacterium aestuarii</name>
    <dbReference type="NCBI Taxonomy" id="1821621"/>
    <lineage>
        <taxon>Bacteria</taxon>
        <taxon>Pseudomonadati</taxon>
        <taxon>Pseudomonadota</taxon>
        <taxon>Gammaproteobacteria</taxon>
        <taxon>Oceanospirillales</taxon>
        <taxon>Oceanospirillaceae</taxon>
        <taxon>Marinobacterium</taxon>
    </lineage>
</organism>
<comment type="function">
    <text evidence="7">Part of the tripartite ATP-independent periplasmic (TRAP) transport system.</text>
</comment>
<keyword evidence="6 7" id="KW-0472">Membrane</keyword>
<dbReference type="EMBL" id="CP015839">
    <property type="protein sequence ID" value="ANG64146.1"/>
    <property type="molecule type" value="Genomic_DNA"/>
</dbReference>